<dbReference type="InterPro" id="IPR031872">
    <property type="entry name" value="NDC10_II"/>
</dbReference>
<sequence length="235" mass="26779">RGKRHLFLEERVIRRAKRHKNGSKNSERVEKVGRSTVNSYVAAMVHLWKQQSRAKVKGNPLGKSLRNLVAFLLSHYVLMRSESARMTELAGLHTLVLENEGYSAYRDVVMVMRQGKTNQVGHIEVDACMMSNYVKICPHGMLGFDCFWWWHVEGESFPDFTSSECWYPIELLNTGKDSTKPMSYKVYHDAITAILTHIGIHSKSKIHVGRGSGSRMADLGGSSESQIRRLGRWNN</sequence>
<dbReference type="STRING" id="4795.A0A225VLT3"/>
<accession>A0A225VLT3</accession>
<dbReference type="OrthoDB" id="120763at2759"/>
<dbReference type="Gene3D" id="1.10.443.20">
    <property type="entry name" value="Centromere DNA-binding protein complex CBF3 subunit, domain 2"/>
    <property type="match status" value="1"/>
</dbReference>
<organism evidence="2 3">
    <name type="scientific">Phytophthora megakarya</name>
    <dbReference type="NCBI Taxonomy" id="4795"/>
    <lineage>
        <taxon>Eukaryota</taxon>
        <taxon>Sar</taxon>
        <taxon>Stramenopiles</taxon>
        <taxon>Oomycota</taxon>
        <taxon>Peronosporomycetes</taxon>
        <taxon>Peronosporales</taxon>
        <taxon>Peronosporaceae</taxon>
        <taxon>Phytophthora</taxon>
    </lineage>
</organism>
<reference evidence="3" key="1">
    <citation type="submission" date="2017-03" db="EMBL/GenBank/DDBJ databases">
        <title>Phytopthora megakarya and P. palmivora, two closely related causual agents of cacao black pod achieved similar genome size and gene model numbers by different mechanisms.</title>
        <authorList>
            <person name="Ali S."/>
            <person name="Shao J."/>
            <person name="Larry D.J."/>
            <person name="Kronmiller B."/>
            <person name="Shen D."/>
            <person name="Strem M.D."/>
            <person name="Melnick R.L."/>
            <person name="Guiltinan M.J."/>
            <person name="Tyler B.M."/>
            <person name="Meinhardt L.W."/>
            <person name="Bailey B.A."/>
        </authorList>
    </citation>
    <scope>NUCLEOTIDE SEQUENCE [LARGE SCALE GENOMIC DNA]</scope>
    <source>
        <strain evidence="3">zdho120</strain>
    </source>
</reference>
<feature type="domain" description="Ndc10" evidence="1">
    <location>
        <begin position="54"/>
        <end position="235"/>
    </location>
</feature>
<comment type="caution">
    <text evidence="2">The sequence shown here is derived from an EMBL/GenBank/DDBJ whole genome shotgun (WGS) entry which is preliminary data.</text>
</comment>
<evidence type="ECO:0000313" key="3">
    <source>
        <dbReference type="Proteomes" id="UP000198211"/>
    </source>
</evidence>
<evidence type="ECO:0000259" key="1">
    <source>
        <dbReference type="Pfam" id="PF16787"/>
    </source>
</evidence>
<dbReference type="AlphaFoldDB" id="A0A225VLT3"/>
<proteinExistence type="predicted"/>
<dbReference type="Pfam" id="PF16787">
    <property type="entry name" value="NDC10_II"/>
    <property type="match status" value="1"/>
</dbReference>
<name>A0A225VLT3_9STRA</name>
<gene>
    <name evidence="2" type="ORF">PHMEG_00021252</name>
</gene>
<dbReference type="InterPro" id="IPR038279">
    <property type="entry name" value="Ndc10_dom2_sf"/>
</dbReference>
<protein>
    <recommendedName>
        <fullName evidence="1">Ndc10 domain-containing protein</fullName>
    </recommendedName>
</protein>
<keyword evidence="3" id="KW-1185">Reference proteome</keyword>
<dbReference type="GO" id="GO:0003677">
    <property type="term" value="F:DNA binding"/>
    <property type="evidence" value="ECO:0007669"/>
    <property type="project" value="InterPro"/>
</dbReference>
<evidence type="ECO:0000313" key="2">
    <source>
        <dbReference type="EMBL" id="OWZ06486.1"/>
    </source>
</evidence>
<dbReference type="Proteomes" id="UP000198211">
    <property type="component" value="Unassembled WGS sequence"/>
</dbReference>
<feature type="non-terminal residue" evidence="2">
    <location>
        <position position="1"/>
    </location>
</feature>
<dbReference type="EMBL" id="NBNE01003942">
    <property type="protein sequence ID" value="OWZ06486.1"/>
    <property type="molecule type" value="Genomic_DNA"/>
</dbReference>